<accession>A0A6J4JSP0</accession>
<organism evidence="2">
    <name type="scientific">uncultured Cytophagales bacterium</name>
    <dbReference type="NCBI Taxonomy" id="158755"/>
    <lineage>
        <taxon>Bacteria</taxon>
        <taxon>Pseudomonadati</taxon>
        <taxon>Bacteroidota</taxon>
        <taxon>Sphingobacteriia</taxon>
        <taxon>Sphingobacteriales</taxon>
        <taxon>environmental samples</taxon>
    </lineage>
</organism>
<dbReference type="InterPro" id="IPR030662">
    <property type="entry name" value="DPH6/MJ0570"/>
</dbReference>
<feature type="domain" description="Diphthamide synthase" evidence="1">
    <location>
        <begin position="6"/>
        <end position="205"/>
    </location>
</feature>
<dbReference type="Gene3D" id="3.90.1490.10">
    <property type="entry name" value="putative n-type atp pyrophosphatase, domain 2"/>
    <property type="match status" value="1"/>
</dbReference>
<dbReference type="Gene3D" id="3.40.50.620">
    <property type="entry name" value="HUPs"/>
    <property type="match status" value="1"/>
</dbReference>
<sequence>MPKALFNWSGGKDSALALYHLLQEDAYTDVQLLTTAGEKSGRVSMHGVRTELVERQARALGLPLHLLRLPEPAPMPVYERIMAETLTAFRDRQYQCSVFGDIFLEDLRAFREKNLAQADMQGVFPLWGRDSRQLVSAFIELGFKAVVVCVNAKHLDASFAGRPLDYAFLRDLPPGVDPCGENGEYHSFVYDGPLFREPVRFTQGEKVFRRYAPAPEDDDNCFATPPAPFDTGFWYLDLLPL</sequence>
<dbReference type="InterPro" id="IPR014729">
    <property type="entry name" value="Rossmann-like_a/b/a_fold"/>
</dbReference>
<dbReference type="CDD" id="cd01994">
    <property type="entry name" value="AANH_PF0828-like"/>
    <property type="match status" value="1"/>
</dbReference>
<evidence type="ECO:0000259" key="1">
    <source>
        <dbReference type="Pfam" id="PF01902"/>
    </source>
</evidence>
<dbReference type="EMBL" id="CADCTQ010000352">
    <property type="protein sequence ID" value="CAA9286538.1"/>
    <property type="molecule type" value="Genomic_DNA"/>
</dbReference>
<reference evidence="2" key="1">
    <citation type="submission" date="2020-02" db="EMBL/GenBank/DDBJ databases">
        <authorList>
            <person name="Meier V. D."/>
        </authorList>
    </citation>
    <scope>NUCLEOTIDE SEQUENCE</scope>
    <source>
        <strain evidence="2">AVDCRST_MAG56</strain>
    </source>
</reference>
<dbReference type="SUPFAM" id="SSF52402">
    <property type="entry name" value="Adenine nucleotide alpha hydrolases-like"/>
    <property type="match status" value="1"/>
</dbReference>
<dbReference type="PIRSF" id="PIRSF039123">
    <property type="entry name" value="Diphthamide_synthase"/>
    <property type="match status" value="1"/>
</dbReference>
<dbReference type="Pfam" id="PF01902">
    <property type="entry name" value="Diphthami_syn_2"/>
    <property type="match status" value="1"/>
</dbReference>
<dbReference type="AlphaFoldDB" id="A0A6J4JSP0"/>
<name>A0A6J4JSP0_9SPHI</name>
<dbReference type="InterPro" id="IPR002761">
    <property type="entry name" value="Diphthami_syn_dom"/>
</dbReference>
<proteinExistence type="predicted"/>
<gene>
    <name evidence="2" type="ORF">AVDCRST_MAG56-4187</name>
</gene>
<evidence type="ECO:0000313" key="2">
    <source>
        <dbReference type="EMBL" id="CAA9286538.1"/>
    </source>
</evidence>
<protein>
    <submittedName>
        <fullName evidence="2">COG2102: Predicted ATPases of PP-loop superfamily</fullName>
    </submittedName>
</protein>